<dbReference type="EMBL" id="JAKELL010000086">
    <property type="protein sequence ID" value="KAH8983637.1"/>
    <property type="molecule type" value="Genomic_DNA"/>
</dbReference>
<dbReference type="Proteomes" id="UP001201163">
    <property type="component" value="Unassembled WGS sequence"/>
</dbReference>
<protein>
    <submittedName>
        <fullName evidence="2">Uncharacterized protein</fullName>
    </submittedName>
</protein>
<feature type="compositionally biased region" description="Basic residues" evidence="1">
    <location>
        <begin position="44"/>
        <end position="56"/>
    </location>
</feature>
<feature type="region of interest" description="Disordered" evidence="1">
    <location>
        <begin position="1"/>
        <end position="89"/>
    </location>
</feature>
<sequence>MPLLLPSPFDVTSSEPAPRQRDRYRDHGPLVIISIDTFSSSSRPPRRSPRKTKKQRGQGQLMAYVLQRSRTRQRQTAAKGKARPRDNSGLKELVHVCKLRFGTTGLVPEADEEGGKRDGGCGDYEDDEEGEKGESKSKTLTPLDQALAAAFTHNSMGPNVMASLSVLAATCGSTRMRRLCRRAERGNPIRTLRPRRKRRRMADEHEQDDSDDSRIVDVSRELRPHVHARVVPAPQEQSSPVMSPDFSSLAGLLLTILPNPARTETANPPCALSHLHSSPDPRSRAQIAINSMRSGRVFAIGGAAIGRTVSSQLLPLPNLPPSPTAALVSPPPTLPPQLQPIPIICGMRVWISTSTSLWTSRPGPQMQTRMRMGSKTSSSLAPRRHFCAPRVSMLGFVIPEHGGVDDSPGADVDVGRALTSQSQGLSFNLASPDLGGEGWTDWRAGNVSVVQVPVQTEAPASTSETTRARRFSGVKPSGVTDEDDEEEKEEDIMGMLFENTSDNDFVLPLGLGKGRRSCAPVGADVLPSMQAQDSEDTPAQNALTTHIFLTLLERKYPQLTFDRKTSSVRLVAIIKRGETYVSKRDGWWRSWIARQDGSHCAAPIPAKKSKNKDRGVAQVPATTKQRAATMTTTTADAPVFDGSRSATAVFTVSGEPLGTAFFHGNNARIVSVSQPTAFPTAATTTHTTPTTITACPILEPAQKQQQLQRHQHVFIGKSRKTWGQLVSLLDPSRSRKRRKGKRRRRGSSSLNPLDDDDDDDEDGNLDEGGDADADADADDRIWPEERRGSLRRRWSALSAPRLALAPRHRSGRRRYGKKQRVDSRW</sequence>
<evidence type="ECO:0000256" key="1">
    <source>
        <dbReference type="SAM" id="MobiDB-lite"/>
    </source>
</evidence>
<feature type="region of interest" description="Disordered" evidence="1">
    <location>
        <begin position="358"/>
        <end position="381"/>
    </location>
</feature>
<feature type="compositionally biased region" description="Basic residues" evidence="1">
    <location>
        <begin position="806"/>
        <end position="818"/>
    </location>
</feature>
<name>A0AAD4LBS9_9AGAM</name>
<feature type="region of interest" description="Disordered" evidence="1">
    <location>
        <begin position="456"/>
        <end position="486"/>
    </location>
</feature>
<comment type="caution">
    <text evidence="2">The sequence shown here is derived from an EMBL/GenBank/DDBJ whole genome shotgun (WGS) entry which is preliminary data.</text>
</comment>
<feature type="compositionally biased region" description="Acidic residues" evidence="1">
    <location>
        <begin position="753"/>
        <end position="777"/>
    </location>
</feature>
<feature type="region of interest" description="Disordered" evidence="1">
    <location>
        <begin position="733"/>
        <end position="825"/>
    </location>
</feature>
<dbReference type="AlphaFoldDB" id="A0AAD4LBS9"/>
<feature type="region of interest" description="Disordered" evidence="1">
    <location>
        <begin position="107"/>
        <end position="140"/>
    </location>
</feature>
<reference evidence="2" key="1">
    <citation type="submission" date="2022-01" db="EMBL/GenBank/DDBJ databases">
        <title>Comparative genomics reveals a dynamic genome evolution in the ectomycorrhizal milk-cap (Lactarius) mushrooms.</title>
        <authorList>
            <consortium name="DOE Joint Genome Institute"/>
            <person name="Lebreton A."/>
            <person name="Tang N."/>
            <person name="Kuo A."/>
            <person name="LaButti K."/>
            <person name="Drula E."/>
            <person name="Barry K."/>
            <person name="Clum A."/>
            <person name="Lipzen A."/>
            <person name="Mousain D."/>
            <person name="Ng V."/>
            <person name="Wang R."/>
            <person name="Wang X."/>
            <person name="Dai Y."/>
            <person name="Henrissat B."/>
            <person name="Grigoriev I.V."/>
            <person name="Guerin-Laguette A."/>
            <person name="Yu F."/>
            <person name="Martin F.M."/>
        </authorList>
    </citation>
    <scope>NUCLEOTIDE SEQUENCE</scope>
    <source>
        <strain evidence="2">QP</strain>
    </source>
</reference>
<feature type="compositionally biased region" description="Low complexity" evidence="1">
    <location>
        <begin position="795"/>
        <end position="805"/>
    </location>
</feature>
<feature type="compositionally biased region" description="Basic residues" evidence="1">
    <location>
        <begin position="734"/>
        <end position="746"/>
    </location>
</feature>
<feature type="compositionally biased region" description="Basic and acidic residues" evidence="1">
    <location>
        <begin position="778"/>
        <end position="788"/>
    </location>
</feature>
<keyword evidence="3" id="KW-1185">Reference proteome</keyword>
<feature type="compositionally biased region" description="Basic and acidic residues" evidence="1">
    <location>
        <begin position="18"/>
        <end position="28"/>
    </location>
</feature>
<proteinExistence type="predicted"/>
<accession>A0AAD4LBS9</accession>
<feature type="region of interest" description="Disordered" evidence="1">
    <location>
        <begin position="182"/>
        <end position="214"/>
    </location>
</feature>
<evidence type="ECO:0000313" key="3">
    <source>
        <dbReference type="Proteomes" id="UP001201163"/>
    </source>
</evidence>
<feature type="region of interest" description="Disordered" evidence="1">
    <location>
        <begin position="602"/>
        <end position="629"/>
    </location>
</feature>
<organism evidence="2 3">
    <name type="scientific">Lactarius akahatsu</name>
    <dbReference type="NCBI Taxonomy" id="416441"/>
    <lineage>
        <taxon>Eukaryota</taxon>
        <taxon>Fungi</taxon>
        <taxon>Dikarya</taxon>
        <taxon>Basidiomycota</taxon>
        <taxon>Agaricomycotina</taxon>
        <taxon>Agaricomycetes</taxon>
        <taxon>Russulales</taxon>
        <taxon>Russulaceae</taxon>
        <taxon>Lactarius</taxon>
    </lineage>
</organism>
<gene>
    <name evidence="2" type="ORF">EDB92DRAFT_1819414</name>
</gene>
<evidence type="ECO:0000313" key="2">
    <source>
        <dbReference type="EMBL" id="KAH8983637.1"/>
    </source>
</evidence>